<dbReference type="Proteomes" id="UP001478862">
    <property type="component" value="Unassembled WGS sequence"/>
</dbReference>
<dbReference type="RefSeq" id="WP_349658163.1">
    <property type="nucleotide sequence ID" value="NZ_JBEGDG010000001.1"/>
</dbReference>
<feature type="transmembrane region" description="Helical" evidence="3">
    <location>
        <begin position="58"/>
        <end position="77"/>
    </location>
</feature>
<feature type="domain" description="BD-FAE-like" evidence="4">
    <location>
        <begin position="159"/>
        <end position="355"/>
    </location>
</feature>
<evidence type="ECO:0000259" key="4">
    <source>
        <dbReference type="Pfam" id="PF20434"/>
    </source>
</evidence>
<keyword evidence="2 5" id="KW-0378">Hydrolase</keyword>
<sequence length="399" mass="45139">MEQKKITLWRPKGFLQWLLTGISVILTLLTAMITYAIFHTTNILSVIGFLGTLALYTPWFLLIFTFFIIVLLILALWQKAKIAQFMLISLLLINVFLTVEPIIEMKNYAKKENVHVSLYSHFFYKKEISSKFTKDIIFGKTTDGVELKLDVWPANEKLENTRTPAVIKVHGGGWVEGSKASAPYLNQWLSELGFTVFDIDYRMPPQAGWKDEVADVKSAIGWVVEHADTYKIDPKKINLMGDSAGGNLAMLAAYSMGDTTLPPSTNVPSVPINTVINFYGPSDMTKFYENNPSPGYVQNVMKEYIRGTPSQFPDRYQKLSPINYIGGHTPPTIMFLGTSDSLVPTEQAKILGKELSMNHVHHEIYYLPKAEHVYDGVLGSLNTQITYEKLKTFLQKYNK</sequence>
<keyword evidence="3" id="KW-1133">Transmembrane helix</keyword>
<dbReference type="EMBL" id="JBEGDG010000001">
    <property type="protein sequence ID" value="MEQ6353391.1"/>
    <property type="molecule type" value="Genomic_DNA"/>
</dbReference>
<protein>
    <submittedName>
        <fullName evidence="5">Alpha/beta hydrolase fold domain-containing protein</fullName>
    </submittedName>
</protein>
<evidence type="ECO:0000256" key="3">
    <source>
        <dbReference type="SAM" id="Phobius"/>
    </source>
</evidence>
<proteinExistence type="inferred from homology"/>
<dbReference type="InterPro" id="IPR049492">
    <property type="entry name" value="BD-FAE-like_dom"/>
</dbReference>
<dbReference type="PROSITE" id="PS01173">
    <property type="entry name" value="LIPASE_GDXG_HIS"/>
    <property type="match status" value="1"/>
</dbReference>
<dbReference type="Pfam" id="PF20434">
    <property type="entry name" value="BD-FAE"/>
    <property type="match status" value="1"/>
</dbReference>
<evidence type="ECO:0000313" key="6">
    <source>
        <dbReference type="Proteomes" id="UP001478862"/>
    </source>
</evidence>
<feature type="transmembrane region" description="Helical" evidence="3">
    <location>
        <begin position="14"/>
        <end position="38"/>
    </location>
</feature>
<comment type="similarity">
    <text evidence="1">Belongs to the 'GDXG' lipolytic enzyme family.</text>
</comment>
<evidence type="ECO:0000313" key="5">
    <source>
        <dbReference type="EMBL" id="MEQ6353391.1"/>
    </source>
</evidence>
<dbReference type="PANTHER" id="PTHR48081">
    <property type="entry name" value="AB HYDROLASE SUPERFAMILY PROTEIN C4A8.06C"/>
    <property type="match status" value="1"/>
</dbReference>
<name>A0ABV1MLJ9_9BACI</name>
<dbReference type="SUPFAM" id="SSF53474">
    <property type="entry name" value="alpha/beta-Hydrolases"/>
    <property type="match status" value="1"/>
</dbReference>
<keyword evidence="3" id="KW-0472">Membrane</keyword>
<reference evidence="5 6" key="1">
    <citation type="submission" date="2024-06" db="EMBL/GenBank/DDBJ databases">
        <title>Lysinibacillus zambalefons sp. nov., a Novel Firmicute Isolated from the Poon Bato Zambales Hyperalkaline Spring.</title>
        <authorList>
            <person name="Aja J.A."/>
            <person name="Lazaro J.E.H."/>
            <person name="Llorin L.D."/>
            <person name="Lim K.R."/>
            <person name="Teodosio J."/>
            <person name="Dalisay D.S."/>
        </authorList>
    </citation>
    <scope>NUCLEOTIDE SEQUENCE [LARGE SCALE GENOMIC DNA]</scope>
    <source>
        <strain evidence="5 6">M3</strain>
    </source>
</reference>
<evidence type="ECO:0000256" key="1">
    <source>
        <dbReference type="ARBA" id="ARBA00010515"/>
    </source>
</evidence>
<keyword evidence="3" id="KW-0812">Transmembrane</keyword>
<keyword evidence="6" id="KW-1185">Reference proteome</keyword>
<comment type="caution">
    <text evidence="5">The sequence shown here is derived from an EMBL/GenBank/DDBJ whole genome shotgun (WGS) entry which is preliminary data.</text>
</comment>
<dbReference type="Gene3D" id="3.40.50.1820">
    <property type="entry name" value="alpha/beta hydrolase"/>
    <property type="match status" value="1"/>
</dbReference>
<gene>
    <name evidence="5" type="ORF">ABNX05_02045</name>
</gene>
<feature type="transmembrane region" description="Helical" evidence="3">
    <location>
        <begin position="84"/>
        <end position="103"/>
    </location>
</feature>
<organism evidence="5 6">
    <name type="scientific">Lysinibacillus zambalensis</name>
    <dbReference type="NCBI Taxonomy" id="3160866"/>
    <lineage>
        <taxon>Bacteria</taxon>
        <taxon>Bacillati</taxon>
        <taxon>Bacillota</taxon>
        <taxon>Bacilli</taxon>
        <taxon>Bacillales</taxon>
        <taxon>Bacillaceae</taxon>
        <taxon>Lysinibacillus</taxon>
    </lineage>
</organism>
<dbReference type="InterPro" id="IPR002168">
    <property type="entry name" value="Lipase_GDXG_HIS_AS"/>
</dbReference>
<accession>A0ABV1MLJ9</accession>
<dbReference type="InterPro" id="IPR050300">
    <property type="entry name" value="GDXG_lipolytic_enzyme"/>
</dbReference>
<dbReference type="GO" id="GO:0016787">
    <property type="term" value="F:hydrolase activity"/>
    <property type="evidence" value="ECO:0007669"/>
    <property type="project" value="UniProtKB-KW"/>
</dbReference>
<dbReference type="InterPro" id="IPR029058">
    <property type="entry name" value="AB_hydrolase_fold"/>
</dbReference>
<evidence type="ECO:0000256" key="2">
    <source>
        <dbReference type="ARBA" id="ARBA00022801"/>
    </source>
</evidence>